<dbReference type="InterPro" id="IPR045495">
    <property type="entry name" value="PI4K_N"/>
</dbReference>
<dbReference type="PRINTS" id="PR01217">
    <property type="entry name" value="PRICHEXTENSN"/>
</dbReference>
<feature type="chain" id="PRO_5027544228" description="PI4-kinase N-terminal domain-containing protein" evidence="4">
    <location>
        <begin position="17"/>
        <end position="867"/>
    </location>
</feature>
<protein>
    <recommendedName>
        <fullName evidence="5">PI4-kinase N-terminal domain-containing protein</fullName>
    </recommendedName>
</protein>
<feature type="region of interest" description="Disordered" evidence="3">
    <location>
        <begin position="365"/>
        <end position="435"/>
    </location>
</feature>
<proteinExistence type="inferred from homology"/>
<feature type="compositionally biased region" description="Low complexity" evidence="3">
    <location>
        <begin position="235"/>
        <end position="246"/>
    </location>
</feature>
<feature type="domain" description="PI4-kinase N-terminal" evidence="5">
    <location>
        <begin position="463"/>
        <end position="867"/>
    </location>
</feature>
<feature type="compositionally biased region" description="Low complexity" evidence="3">
    <location>
        <begin position="211"/>
        <end position="223"/>
    </location>
</feature>
<evidence type="ECO:0000259" key="5">
    <source>
        <dbReference type="Pfam" id="PF19274"/>
    </source>
</evidence>
<reference evidence="6" key="1">
    <citation type="submission" date="2020-07" db="EMBL/GenBank/DDBJ databases">
        <authorList>
            <person name="Lin J."/>
        </authorList>
    </citation>
    <scope>NUCLEOTIDE SEQUENCE</scope>
</reference>
<feature type="compositionally biased region" description="Basic residues" evidence="3">
    <location>
        <begin position="312"/>
        <end position="338"/>
    </location>
</feature>
<feature type="signal peptide" evidence="4">
    <location>
        <begin position="1"/>
        <end position="16"/>
    </location>
</feature>
<evidence type="ECO:0000256" key="1">
    <source>
        <dbReference type="ARBA" id="ARBA00006209"/>
    </source>
</evidence>
<dbReference type="PANTHER" id="PTHR13037:SF24">
    <property type="entry name" value="POLYCOMB PROTEIN PCL-RELATED"/>
    <property type="match status" value="1"/>
</dbReference>
<dbReference type="Pfam" id="PF19274">
    <property type="entry name" value="PI4K_N"/>
    <property type="match status" value="1"/>
</dbReference>
<dbReference type="EMBL" id="LR862150">
    <property type="protein sequence ID" value="CAD1832619.1"/>
    <property type="molecule type" value="Genomic_DNA"/>
</dbReference>
<feature type="compositionally biased region" description="Pro residues" evidence="3">
    <location>
        <begin position="282"/>
        <end position="295"/>
    </location>
</feature>
<feature type="region of interest" description="Disordered" evidence="3">
    <location>
        <begin position="206"/>
        <end position="345"/>
    </location>
</feature>
<feature type="compositionally biased region" description="Pro residues" evidence="3">
    <location>
        <begin position="224"/>
        <end position="234"/>
    </location>
</feature>
<sequence>MIVLLCDLVFAAKASKLECFGAAGDSWYESVSSGHLVGPDGVPVWFSGLPVSYGNRFWETDYGDPVWGFVSLVLWVGGLDTDLVDLLRSGRLVRTQCSDATVTGGCFELVHTSIDLVTALGGIHDTGSVWPPIGGVLIRIGRPAGRMDQVGAVSDSYASWFSTPRGSCGCDPVVSLVRRANIKETLSEWTEELCICGGSATWSRRTRTCWPTSSPGSAPAALLPHPPTAPPAPNSTPSSPSPASSPSAPPPLLLLLLPPPSSTSSAPSPPPPSAPPSGLSPSPRPLPLRPPPLRLPRPRPRLPPLLLLRLHPPLRPRRRRRRRPRPRHRPRLPLRRGPKLPPVAPADADRLAARLLDEFSSYSYSYSSDHNASSLQSTPSKGKAKEEDHHREIADDAASEASSLSKGDAGGGANGRRSSVGSGEGSGIGGEGAGECSPAVVRQEVVAFEEEAIEGLERQEMAFRLFGQILDRVGSSIKTEHLERIRELAAKQLKSLPAFLKIRKRDWREQGAQLKARINTKVSCCQAATTVQVKSLLSLDTDGKSSKDALRRTLALLLDAAEACILSSWRKLKICEELFSTLLNGISEITVSRGGQLLRVLLIPLKPLVLTTCAQADMSGNNPGAMFEAVTKLSCEIIEFGWSKDRALVDTFIMGLAACIRERNDYEEQEGKEKQAAPVVQLNLIRLLAELCVSVNKWEVVDMILPLFIENLEEGDASSPGLLRLRLLDAVSRVASLGFEKSYRETVVLMTRSYLDKVKTLGVVESNTIPPEATTERIETLPAGFLLVASHLTSLKLRSDYRHRLLSLCSDVGLAAESQSGRSGADFMGPLLPAVAEICSDFDPSSNVEPSVLKLFRNLWFYIVLFG</sequence>
<organism evidence="6">
    <name type="scientific">Ananas comosus var. bracteatus</name>
    <name type="common">red pineapple</name>
    <dbReference type="NCBI Taxonomy" id="296719"/>
    <lineage>
        <taxon>Eukaryota</taxon>
        <taxon>Viridiplantae</taxon>
        <taxon>Streptophyta</taxon>
        <taxon>Embryophyta</taxon>
        <taxon>Tracheophyta</taxon>
        <taxon>Spermatophyta</taxon>
        <taxon>Magnoliopsida</taxon>
        <taxon>Liliopsida</taxon>
        <taxon>Poales</taxon>
        <taxon>Bromeliaceae</taxon>
        <taxon>Bromelioideae</taxon>
        <taxon>Ananas</taxon>
    </lineage>
</organism>
<feature type="compositionally biased region" description="Polar residues" evidence="3">
    <location>
        <begin position="369"/>
        <end position="380"/>
    </location>
</feature>
<feature type="compositionally biased region" description="Gly residues" evidence="3">
    <location>
        <begin position="422"/>
        <end position="433"/>
    </location>
</feature>
<keyword evidence="4" id="KW-0732">Signal</keyword>
<dbReference type="PANTHER" id="PTHR13037">
    <property type="entry name" value="FORMIN"/>
    <property type="match status" value="1"/>
</dbReference>
<evidence type="ECO:0000256" key="3">
    <source>
        <dbReference type="SAM" id="MobiDB-lite"/>
    </source>
</evidence>
<dbReference type="AlphaFoldDB" id="A0A6V7PP46"/>
<evidence type="ECO:0000256" key="4">
    <source>
        <dbReference type="SAM" id="SignalP"/>
    </source>
</evidence>
<comment type="similarity">
    <text evidence="1">Belongs to the PI3/PI4-kinase family. Type III PI4K subfamily.</text>
</comment>
<feature type="compositionally biased region" description="Pro residues" evidence="3">
    <location>
        <begin position="247"/>
        <end position="275"/>
    </location>
</feature>
<keyword evidence="2" id="KW-0945">Host-virus interaction</keyword>
<accession>A0A6V7PP46</accession>
<feature type="compositionally biased region" description="Basic and acidic residues" evidence="3">
    <location>
        <begin position="383"/>
        <end position="394"/>
    </location>
</feature>
<evidence type="ECO:0000313" key="6">
    <source>
        <dbReference type="EMBL" id="CAD1832619.1"/>
    </source>
</evidence>
<gene>
    <name evidence="6" type="ORF">CB5_LOCUS15830</name>
</gene>
<evidence type="ECO:0000256" key="2">
    <source>
        <dbReference type="ARBA" id="ARBA00022581"/>
    </source>
</evidence>
<name>A0A6V7PP46_ANACO</name>